<dbReference type="InterPro" id="IPR006073">
    <property type="entry name" value="GTP-bd"/>
</dbReference>
<dbReference type="Pfam" id="PF01926">
    <property type="entry name" value="MMR_HSR1"/>
    <property type="match status" value="1"/>
</dbReference>
<protein>
    <recommendedName>
        <fullName evidence="6">Large subunit GTPase 1 homolog</fullName>
    </recommendedName>
</protein>
<dbReference type="Gene3D" id="3.40.50.300">
    <property type="entry name" value="P-loop containing nucleotide triphosphate hydrolases"/>
    <property type="match status" value="1"/>
</dbReference>
<accession>A0A1I8B039</accession>
<evidence type="ECO:0000256" key="1">
    <source>
        <dbReference type="ARBA" id="ARBA00004496"/>
    </source>
</evidence>
<keyword evidence="9" id="KW-1185">Reference proteome</keyword>
<dbReference type="GO" id="GO:0005829">
    <property type="term" value="C:cytosol"/>
    <property type="evidence" value="ECO:0007669"/>
    <property type="project" value="TreeGrafter"/>
</dbReference>
<proteinExistence type="predicted"/>
<dbReference type="InterPro" id="IPR027417">
    <property type="entry name" value="P-loop_NTPase"/>
</dbReference>
<feature type="compositionally biased region" description="Acidic residues" evidence="7">
    <location>
        <begin position="259"/>
        <end position="293"/>
    </location>
</feature>
<feature type="region of interest" description="Disordered" evidence="7">
    <location>
        <begin position="1"/>
        <end position="49"/>
    </location>
</feature>
<evidence type="ECO:0000256" key="5">
    <source>
        <dbReference type="ARBA" id="ARBA00023134"/>
    </source>
</evidence>
<dbReference type="PROSITE" id="PS51721">
    <property type="entry name" value="G_CP"/>
    <property type="match status" value="1"/>
</dbReference>
<evidence type="ECO:0000256" key="3">
    <source>
        <dbReference type="ARBA" id="ARBA00022741"/>
    </source>
</evidence>
<dbReference type="InterPro" id="IPR043358">
    <property type="entry name" value="GNL1-like"/>
</dbReference>
<keyword evidence="4" id="KW-0378">Hydrolase</keyword>
<organism evidence="9 10">
    <name type="scientific">Meloidogyne hapla</name>
    <name type="common">Root-knot nematode worm</name>
    <dbReference type="NCBI Taxonomy" id="6305"/>
    <lineage>
        <taxon>Eukaryota</taxon>
        <taxon>Metazoa</taxon>
        <taxon>Ecdysozoa</taxon>
        <taxon>Nematoda</taxon>
        <taxon>Chromadorea</taxon>
        <taxon>Rhabditida</taxon>
        <taxon>Tylenchina</taxon>
        <taxon>Tylenchomorpha</taxon>
        <taxon>Tylenchoidea</taxon>
        <taxon>Meloidogynidae</taxon>
        <taxon>Meloidogyninae</taxon>
        <taxon>Meloidogyne</taxon>
    </lineage>
</organism>
<dbReference type="GO" id="GO:0000054">
    <property type="term" value="P:ribosomal subunit export from nucleus"/>
    <property type="evidence" value="ECO:0007669"/>
    <property type="project" value="TreeGrafter"/>
</dbReference>
<feature type="compositionally biased region" description="Polar residues" evidence="7">
    <location>
        <begin position="14"/>
        <end position="42"/>
    </location>
</feature>
<keyword evidence="5" id="KW-0342">GTP-binding</keyword>
<reference evidence="10" key="1">
    <citation type="submission" date="2016-11" db="UniProtKB">
        <authorList>
            <consortium name="WormBaseParasite"/>
        </authorList>
    </citation>
    <scope>IDENTIFICATION</scope>
</reference>
<dbReference type="GO" id="GO:0003924">
    <property type="term" value="F:GTPase activity"/>
    <property type="evidence" value="ECO:0007669"/>
    <property type="project" value="InterPro"/>
</dbReference>
<dbReference type="InterPro" id="IPR030378">
    <property type="entry name" value="G_CP_dom"/>
</dbReference>
<dbReference type="WBParaSite" id="MhA1_Contig1191.frz3.gene6">
    <property type="protein sequence ID" value="MhA1_Contig1191.frz3.gene6"/>
    <property type="gene ID" value="MhA1_Contig1191.frz3.gene6"/>
</dbReference>
<comment type="subcellular location">
    <subcellularLocation>
        <location evidence="1">Cytoplasm</location>
    </subcellularLocation>
</comment>
<dbReference type="PANTHER" id="PTHR45709">
    <property type="entry name" value="LARGE SUBUNIT GTPASE 1 HOMOLOG-RELATED"/>
    <property type="match status" value="1"/>
</dbReference>
<keyword evidence="3" id="KW-0547">Nucleotide-binding</keyword>
<evidence type="ECO:0000259" key="8">
    <source>
        <dbReference type="PROSITE" id="PS51721"/>
    </source>
</evidence>
<feature type="domain" description="CP-type G" evidence="8">
    <location>
        <begin position="159"/>
        <end position="396"/>
    </location>
</feature>
<dbReference type="AlphaFoldDB" id="A0A1I8B039"/>
<dbReference type="PANTHER" id="PTHR45709:SF2">
    <property type="entry name" value="LARGE SUBUNIT GTPASE 1 HOMOLOG"/>
    <property type="match status" value="1"/>
</dbReference>
<feature type="region of interest" description="Disordered" evidence="7">
    <location>
        <begin position="250"/>
        <end position="293"/>
    </location>
</feature>
<dbReference type="GO" id="GO:0005525">
    <property type="term" value="F:GTP binding"/>
    <property type="evidence" value="ECO:0007669"/>
    <property type="project" value="UniProtKB-KW"/>
</dbReference>
<evidence type="ECO:0000256" key="6">
    <source>
        <dbReference type="ARBA" id="ARBA00040145"/>
    </source>
</evidence>
<evidence type="ECO:0000313" key="10">
    <source>
        <dbReference type="WBParaSite" id="MhA1_Contig1191.frz3.gene6"/>
    </source>
</evidence>
<name>A0A1I8B039_MELHA</name>
<dbReference type="Proteomes" id="UP000095281">
    <property type="component" value="Unplaced"/>
</dbReference>
<dbReference type="SUPFAM" id="SSF52540">
    <property type="entry name" value="P-loop containing nucleoside triphosphate hydrolases"/>
    <property type="match status" value="1"/>
</dbReference>
<keyword evidence="2" id="KW-0963">Cytoplasm</keyword>
<dbReference type="CDD" id="cd01857">
    <property type="entry name" value="HSR1_MMR1"/>
    <property type="match status" value="1"/>
</dbReference>
<dbReference type="OMA" id="VNKADMM"/>
<evidence type="ECO:0000313" key="9">
    <source>
        <dbReference type="Proteomes" id="UP000095281"/>
    </source>
</evidence>
<evidence type="ECO:0000256" key="2">
    <source>
        <dbReference type="ARBA" id="ARBA00022490"/>
    </source>
</evidence>
<evidence type="ECO:0000256" key="4">
    <source>
        <dbReference type="ARBA" id="ARBA00022801"/>
    </source>
</evidence>
<evidence type="ECO:0000256" key="7">
    <source>
        <dbReference type="SAM" id="MobiDB-lite"/>
    </source>
</evidence>
<sequence length="612" mass="70208">MTKRRLKSHFPPGVNNSLGKSLLNQTKTKSTSNEKQLNSQNAGKFDSRTHESSVQEILMNYQLANKNFEAERSDLKIISSKGDSSLLEGLEDQNLEELHSKYGHLLRIPRRPKPGTYQSAEELDALETSHFLDWRRKLAKLSEGSKIVITPFERNLEVWRQLWRVVERSDVIVQIVDARNPLLFRNIDLENFVKEVDPLKKNLLLINKADLLNADQIVCWKRYFKERDILAIFWSNRQIVDLNIKELSESEYPNKDTESSEESDEDVEELDEEENVEESEDEEEDLLNESTEECETPITEIFPQIEDSDKDFVESPSELLQIFESFAGSTSPKAKDQVIVIGMVGYPNVGKSSTINRLIGTKKIAVSSTPGKTKHFQTLVANEKITLCDCPGLVMPSFGLSNSEMILNGILPIAHMQDYYSPISLLCNRIPRHVLQRHYSILLPKKEPVQAHDFLTTVAFLKGYMSSSGIPDCSRSARLILREAVQGTLRWCIAPPGISQEQFDNWTYKEFIENSAGKEIGKNLLEQMQRRDLLLDINCENEEFNKTLTKKSQVGTRIEKEFFPQMEDVKKGVATMRLKGESLIGEEKRTKKHFNKNKRQKLRRIFVSTSYV</sequence>